<dbReference type="EMBL" id="LGRX02014505">
    <property type="protein sequence ID" value="KAK3264506.1"/>
    <property type="molecule type" value="Genomic_DNA"/>
</dbReference>
<proteinExistence type="predicted"/>
<evidence type="ECO:0000313" key="1">
    <source>
        <dbReference type="EMBL" id="KAK3264506.1"/>
    </source>
</evidence>
<dbReference type="AlphaFoldDB" id="A0AAE0FR43"/>
<keyword evidence="2" id="KW-1185">Reference proteome</keyword>
<protein>
    <submittedName>
        <fullName evidence="1">Uncharacterized protein</fullName>
    </submittedName>
</protein>
<sequence>MGARTFSSRALNCTLALSKIVTILQPCFVAEGLLAASLFALDDAVVVVRVEANKLLFSTFELIAKPRSPATDWLEESVTVSAFDGKRVLLDLARWLLQSGGSFQGATYMIGVRFRANEDRQDGIADFNAALTAARRKNTLDDEEVHGDSEAVKDLAEIIFQFGKQLKRLEDKVKSHGFPPWAEKPTYNGRELKYRFAVKPLNESMNFPQSDHKKVAFHKESGKFIPTCQNRDCASEGARHFHRNDCPNWGARGASMASFVPEDVECDVLAWNFQLALNLRDEDRFSARVFCEPDEQIDDTLREIK</sequence>
<gene>
    <name evidence="1" type="ORF">CYMTET_26768</name>
</gene>
<comment type="caution">
    <text evidence="1">The sequence shown here is derived from an EMBL/GenBank/DDBJ whole genome shotgun (WGS) entry which is preliminary data.</text>
</comment>
<reference evidence="1 2" key="1">
    <citation type="journal article" date="2015" name="Genome Biol. Evol.">
        <title>Comparative Genomics of a Bacterivorous Green Alga Reveals Evolutionary Causalities and Consequences of Phago-Mixotrophic Mode of Nutrition.</title>
        <authorList>
            <person name="Burns J.A."/>
            <person name="Paasch A."/>
            <person name="Narechania A."/>
            <person name="Kim E."/>
        </authorList>
    </citation>
    <scope>NUCLEOTIDE SEQUENCE [LARGE SCALE GENOMIC DNA]</scope>
    <source>
        <strain evidence="1 2">PLY_AMNH</strain>
    </source>
</reference>
<accession>A0AAE0FR43</accession>
<evidence type="ECO:0000313" key="2">
    <source>
        <dbReference type="Proteomes" id="UP001190700"/>
    </source>
</evidence>
<dbReference type="Proteomes" id="UP001190700">
    <property type="component" value="Unassembled WGS sequence"/>
</dbReference>
<organism evidence="1 2">
    <name type="scientific">Cymbomonas tetramitiformis</name>
    <dbReference type="NCBI Taxonomy" id="36881"/>
    <lineage>
        <taxon>Eukaryota</taxon>
        <taxon>Viridiplantae</taxon>
        <taxon>Chlorophyta</taxon>
        <taxon>Pyramimonadophyceae</taxon>
        <taxon>Pyramimonadales</taxon>
        <taxon>Pyramimonadaceae</taxon>
        <taxon>Cymbomonas</taxon>
    </lineage>
</organism>
<name>A0AAE0FR43_9CHLO</name>